<dbReference type="KEGG" id="mlr:MELLADRAFT_89936"/>
<evidence type="ECO:0000259" key="5">
    <source>
        <dbReference type="PROSITE" id="PS51194"/>
    </source>
</evidence>
<dbReference type="VEuPathDB" id="FungiDB:MELLADRAFT_89936"/>
<dbReference type="CDD" id="cd18793">
    <property type="entry name" value="SF2_C_SNF"/>
    <property type="match status" value="1"/>
</dbReference>
<dbReference type="Pfam" id="PF00271">
    <property type="entry name" value="Helicase_C"/>
    <property type="match status" value="1"/>
</dbReference>
<evidence type="ECO:0000256" key="2">
    <source>
        <dbReference type="ARBA" id="ARBA00022801"/>
    </source>
</evidence>
<dbReference type="GO" id="GO:0006281">
    <property type="term" value="P:DNA repair"/>
    <property type="evidence" value="ECO:0007669"/>
    <property type="project" value="TreeGrafter"/>
</dbReference>
<reference evidence="7" key="1">
    <citation type="journal article" date="2011" name="Proc. Natl. Acad. Sci. U.S.A.">
        <title>Obligate biotrophy features unraveled by the genomic analysis of rust fungi.</title>
        <authorList>
            <person name="Duplessis S."/>
            <person name="Cuomo C.A."/>
            <person name="Lin Y.-C."/>
            <person name="Aerts A."/>
            <person name="Tisserant E."/>
            <person name="Veneault-Fourrey C."/>
            <person name="Joly D.L."/>
            <person name="Hacquard S."/>
            <person name="Amselem J."/>
            <person name="Cantarel B.L."/>
            <person name="Chiu R."/>
            <person name="Coutinho P.M."/>
            <person name="Feau N."/>
            <person name="Field M."/>
            <person name="Frey P."/>
            <person name="Gelhaye E."/>
            <person name="Goldberg J."/>
            <person name="Grabherr M.G."/>
            <person name="Kodira C.D."/>
            <person name="Kohler A."/>
            <person name="Kuees U."/>
            <person name="Lindquist E.A."/>
            <person name="Lucas S.M."/>
            <person name="Mago R."/>
            <person name="Mauceli E."/>
            <person name="Morin E."/>
            <person name="Murat C."/>
            <person name="Pangilinan J.L."/>
            <person name="Park R."/>
            <person name="Pearson M."/>
            <person name="Quesneville H."/>
            <person name="Rouhier N."/>
            <person name="Sakthikumar S."/>
            <person name="Salamov A.A."/>
            <person name="Schmutz J."/>
            <person name="Selles B."/>
            <person name="Shapiro H."/>
            <person name="Tanguay P."/>
            <person name="Tuskan G.A."/>
            <person name="Henrissat B."/>
            <person name="Van de Peer Y."/>
            <person name="Rouze P."/>
            <person name="Ellis J.G."/>
            <person name="Dodds P.N."/>
            <person name="Schein J.E."/>
            <person name="Zhong S."/>
            <person name="Hamelin R.C."/>
            <person name="Grigoriev I.V."/>
            <person name="Szabo L.J."/>
            <person name="Martin F."/>
        </authorList>
    </citation>
    <scope>NUCLEOTIDE SEQUENCE [LARGE SCALE GENOMIC DNA]</scope>
    <source>
        <strain evidence="7">98AG31 / pathotype 3-4-7</strain>
    </source>
</reference>
<gene>
    <name evidence="6" type="ORF">MELLADRAFT_89936</name>
</gene>
<evidence type="ECO:0000256" key="3">
    <source>
        <dbReference type="ARBA" id="ARBA00022840"/>
    </source>
</evidence>
<name>F4RV59_MELLP</name>
<dbReference type="GO" id="GO:0005634">
    <property type="term" value="C:nucleus"/>
    <property type="evidence" value="ECO:0007669"/>
    <property type="project" value="TreeGrafter"/>
</dbReference>
<keyword evidence="3" id="KW-0067">ATP-binding</keyword>
<feature type="domain" description="Helicase ATP-binding" evidence="4">
    <location>
        <begin position="258"/>
        <end position="429"/>
    </location>
</feature>
<accession>F4RV59</accession>
<dbReference type="Proteomes" id="UP000001072">
    <property type="component" value="Unassembled WGS sequence"/>
</dbReference>
<dbReference type="Gene3D" id="3.40.50.300">
    <property type="entry name" value="P-loop containing nucleotide triphosphate hydrolases"/>
    <property type="match status" value="1"/>
</dbReference>
<evidence type="ECO:0000313" key="7">
    <source>
        <dbReference type="Proteomes" id="UP000001072"/>
    </source>
</evidence>
<evidence type="ECO:0000256" key="1">
    <source>
        <dbReference type="ARBA" id="ARBA00022741"/>
    </source>
</evidence>
<dbReference type="GO" id="GO:0005524">
    <property type="term" value="F:ATP binding"/>
    <property type="evidence" value="ECO:0007669"/>
    <property type="project" value="UniProtKB-KW"/>
</dbReference>
<dbReference type="SMART" id="SM00490">
    <property type="entry name" value="HELICc"/>
    <property type="match status" value="1"/>
</dbReference>
<dbReference type="CDD" id="cd18008">
    <property type="entry name" value="DEXDc_SHPRH-like"/>
    <property type="match status" value="1"/>
</dbReference>
<dbReference type="AlphaFoldDB" id="F4RV59"/>
<sequence length="767" mass="87248">MTPQVVCAGCVTFKIVTLTSSATEVQLPLNSPIHIFITDQQQEYPQIRLVIPNGKTIGYLPPHLQSFLLEILGNQQGKHKSKPAGGWNPTANQLAFISSSVQSLEVSGMIQFEVTTLIFIKFWKMPDFKDILVKYGIRLETPQSYNPHNHNNISLFPPPTSMSPKWKAAYPDLINLPTDAISMLRAIPSGSDVQPVNQSLLLSSQLRPHQQQGLGFLLDREDPHNAAFNSFWHSKKSAEFTIWTNLLCGESFIATDQQPVPTSPRASILADDMGLGKSIQTIALIAHTLQAAFSYETNYQRESPKSQLRGSHTTLLICLKGLMDNWEREIKLHTRQPGLKVMRWHDTNRTSRAPEEWYSADIILTTLGTLQNDQLDSLTYATKWYRVVIDEAHRCVTALKAVNRLCLTGTPLHNKLGDLQMMLRFLHVTPFYKDSVWDTHIAQPVQRGNLAPVSRLLRYIMLRRTKDSHIFDLPPINHTTIILDMHKEVKDVYQTLYQNFLRQFGVERKQKFQGGEFFKQLTNLRMTCNHPLLFRQIEQGVDAENQPINLIEQKLGIKLPDERIHNSKVRDAIPTDWKLSPKIAYLVHMLQKKKSHGGGKSVIYTQWKSFIDWIIMAFDNSGITYRQLHGDQSTFERTSQLNSFTKDPNVEAFVVSIEAGGVGLNMTCADEVYLMDAHWNPQVVQQAVDRLHRIGQAKPVRVFHVVTGQSIEQHLYNVQKRKAALAKRVITLTVPTEELEKAEALRVEEFPTGDVSDLGDPNQCYRN</sequence>
<dbReference type="PROSITE" id="PS51194">
    <property type="entry name" value="HELICASE_CTER"/>
    <property type="match status" value="1"/>
</dbReference>
<dbReference type="EMBL" id="GL883123">
    <property type="protein sequence ID" value="EGG03562.1"/>
    <property type="molecule type" value="Genomic_DNA"/>
</dbReference>
<dbReference type="eggNOG" id="KOG1001">
    <property type="taxonomic scope" value="Eukaryota"/>
</dbReference>
<dbReference type="OrthoDB" id="2505291at2759"/>
<evidence type="ECO:0000259" key="4">
    <source>
        <dbReference type="PROSITE" id="PS51192"/>
    </source>
</evidence>
<protein>
    <submittedName>
        <fullName evidence="6">Uncharacterized protein</fullName>
    </submittedName>
</protein>
<dbReference type="SMART" id="SM00487">
    <property type="entry name" value="DEXDc"/>
    <property type="match status" value="1"/>
</dbReference>
<dbReference type="PANTHER" id="PTHR45626">
    <property type="entry name" value="TRANSCRIPTION TERMINATION FACTOR 2-RELATED"/>
    <property type="match status" value="1"/>
</dbReference>
<keyword evidence="2" id="KW-0378">Hydrolase</keyword>
<dbReference type="PROSITE" id="PS51192">
    <property type="entry name" value="HELICASE_ATP_BIND_1"/>
    <property type="match status" value="1"/>
</dbReference>
<dbReference type="InterPro" id="IPR000330">
    <property type="entry name" value="SNF2_N"/>
</dbReference>
<keyword evidence="1" id="KW-0547">Nucleotide-binding</keyword>
<dbReference type="GeneID" id="18935378"/>
<proteinExistence type="predicted"/>
<dbReference type="STRING" id="747676.F4RV59"/>
<evidence type="ECO:0000313" key="6">
    <source>
        <dbReference type="EMBL" id="EGG03562.1"/>
    </source>
</evidence>
<feature type="domain" description="Helicase C-terminal" evidence="5">
    <location>
        <begin position="582"/>
        <end position="740"/>
    </location>
</feature>
<dbReference type="InterPro" id="IPR038718">
    <property type="entry name" value="SNF2-like_sf"/>
</dbReference>
<keyword evidence="7" id="KW-1185">Reference proteome</keyword>
<dbReference type="GO" id="GO:0008094">
    <property type="term" value="F:ATP-dependent activity, acting on DNA"/>
    <property type="evidence" value="ECO:0007669"/>
    <property type="project" value="TreeGrafter"/>
</dbReference>
<dbReference type="InterPro" id="IPR001650">
    <property type="entry name" value="Helicase_C-like"/>
</dbReference>
<dbReference type="InterPro" id="IPR027417">
    <property type="entry name" value="P-loop_NTPase"/>
</dbReference>
<dbReference type="InterPro" id="IPR014001">
    <property type="entry name" value="Helicase_ATP-bd"/>
</dbReference>
<dbReference type="Gene3D" id="3.40.50.10810">
    <property type="entry name" value="Tandem AAA-ATPase domain"/>
    <property type="match status" value="1"/>
</dbReference>
<dbReference type="Pfam" id="PF00176">
    <property type="entry name" value="SNF2-rel_dom"/>
    <property type="match status" value="1"/>
</dbReference>
<dbReference type="InterPro" id="IPR049730">
    <property type="entry name" value="SNF2/RAD54-like_C"/>
</dbReference>
<dbReference type="SUPFAM" id="SSF52540">
    <property type="entry name" value="P-loop containing nucleoside triphosphate hydrolases"/>
    <property type="match status" value="2"/>
</dbReference>
<dbReference type="GO" id="GO:0016787">
    <property type="term" value="F:hydrolase activity"/>
    <property type="evidence" value="ECO:0007669"/>
    <property type="project" value="UniProtKB-KW"/>
</dbReference>
<dbReference type="InParanoid" id="F4RV59"/>
<dbReference type="RefSeq" id="XP_007413009.1">
    <property type="nucleotide sequence ID" value="XM_007412947.1"/>
</dbReference>
<dbReference type="InterPro" id="IPR050628">
    <property type="entry name" value="SNF2_RAD54_helicase_TF"/>
</dbReference>
<dbReference type="HOGENOM" id="CLU_021328_0_0_1"/>
<dbReference type="PANTHER" id="PTHR45626:SF22">
    <property type="entry name" value="DNA REPAIR PROTEIN RAD5"/>
    <property type="match status" value="1"/>
</dbReference>
<organism evidence="7">
    <name type="scientific">Melampsora larici-populina (strain 98AG31 / pathotype 3-4-7)</name>
    <name type="common">Poplar leaf rust fungus</name>
    <dbReference type="NCBI Taxonomy" id="747676"/>
    <lineage>
        <taxon>Eukaryota</taxon>
        <taxon>Fungi</taxon>
        <taxon>Dikarya</taxon>
        <taxon>Basidiomycota</taxon>
        <taxon>Pucciniomycotina</taxon>
        <taxon>Pucciniomycetes</taxon>
        <taxon>Pucciniales</taxon>
        <taxon>Melampsoraceae</taxon>
        <taxon>Melampsora</taxon>
    </lineage>
</organism>